<organism evidence="2 3">
    <name type="scientific">Xanthomonas populi</name>
    <dbReference type="NCBI Taxonomy" id="53414"/>
    <lineage>
        <taxon>Bacteria</taxon>
        <taxon>Pseudomonadati</taxon>
        <taxon>Pseudomonadota</taxon>
        <taxon>Gammaproteobacteria</taxon>
        <taxon>Lysobacterales</taxon>
        <taxon>Lysobacteraceae</taxon>
        <taxon>Xanthomonas</taxon>
    </lineage>
</organism>
<reference evidence="3" key="1">
    <citation type="submission" date="2016-08" db="EMBL/GenBank/DDBJ databases">
        <authorList>
            <person name="Merda D."/>
            <person name="Briand M."/>
            <person name="Taghouti G."/>
            <person name="Carrere S."/>
            <person name="Gouzy J."/>
            <person name="Portier P."/>
            <person name="Jacques M.-A."/>
            <person name="Fischer-Le Saux M."/>
        </authorList>
    </citation>
    <scope>NUCLEOTIDE SEQUENCE [LARGE SCALE GENOMIC DNA]</scope>
    <source>
        <strain evidence="3">CFBP1817</strain>
    </source>
</reference>
<gene>
    <name evidence="2" type="ORF">XpopCFBP1817_20275</name>
</gene>
<dbReference type="OrthoDB" id="6009145at2"/>
<protein>
    <recommendedName>
        <fullName evidence="4">DUF2946 domain-containing protein</fullName>
    </recommendedName>
</protein>
<evidence type="ECO:0008006" key="4">
    <source>
        <dbReference type="Google" id="ProtNLM"/>
    </source>
</evidence>
<keyword evidence="1" id="KW-1133">Transmembrane helix</keyword>
<sequence length="128" mass="13885">MQHLAFLAVLLLVLAPLVSRTLGNTHSFLGVPLCQSRTTQAEAAPGLVVRFINEHNSIIKHDMEGAGAQHASVCDYCVLAARLLPWLLIAVVVFALIRAKIFGERCVAVRVCAGRCWAHSPRGHPLLV</sequence>
<feature type="transmembrane region" description="Helical" evidence="1">
    <location>
        <begin position="79"/>
        <end position="97"/>
    </location>
</feature>
<dbReference type="AlphaFoldDB" id="A0A2S7E3M3"/>
<dbReference type="Proteomes" id="UP000239939">
    <property type="component" value="Unassembled WGS sequence"/>
</dbReference>
<evidence type="ECO:0000313" key="2">
    <source>
        <dbReference type="EMBL" id="PPU82992.1"/>
    </source>
</evidence>
<keyword evidence="1" id="KW-0472">Membrane</keyword>
<proteinExistence type="predicted"/>
<evidence type="ECO:0000256" key="1">
    <source>
        <dbReference type="SAM" id="Phobius"/>
    </source>
</evidence>
<dbReference type="InterPro" id="IPR021333">
    <property type="entry name" value="DUF2946"/>
</dbReference>
<accession>A0A2S7E3M3</accession>
<name>A0A2S7E3M3_9XANT</name>
<keyword evidence="1" id="KW-0812">Transmembrane</keyword>
<evidence type="ECO:0000313" key="3">
    <source>
        <dbReference type="Proteomes" id="UP000239939"/>
    </source>
</evidence>
<comment type="caution">
    <text evidence="2">The sequence shown here is derived from an EMBL/GenBank/DDBJ whole genome shotgun (WGS) entry which is preliminary data.</text>
</comment>
<dbReference type="RefSeq" id="WP_128418474.1">
    <property type="nucleotide sequence ID" value="NZ_MDEJ01000260.1"/>
</dbReference>
<dbReference type="Pfam" id="PF11162">
    <property type="entry name" value="DUF2946"/>
    <property type="match status" value="1"/>
</dbReference>
<keyword evidence="3" id="KW-1185">Reference proteome</keyword>
<dbReference type="EMBL" id="MDEJ01000260">
    <property type="protein sequence ID" value="PPU82992.1"/>
    <property type="molecule type" value="Genomic_DNA"/>
</dbReference>